<evidence type="ECO:0000313" key="6">
    <source>
        <dbReference type="EMBL" id="RCH53582.1"/>
    </source>
</evidence>
<dbReference type="InterPro" id="IPR003593">
    <property type="entry name" value="AAA+_ATPase"/>
</dbReference>
<reference evidence="6 7" key="1">
    <citation type="submission" date="2018-05" db="EMBL/GenBank/DDBJ databases">
        <title>Mucilaginibacter hurinus sp. nov., isolated from briquette warehouse soil.</title>
        <authorList>
            <person name="Choi L."/>
        </authorList>
    </citation>
    <scope>NUCLEOTIDE SEQUENCE [LARGE SCALE GENOMIC DNA]</scope>
    <source>
        <strain evidence="6 7">ZR32</strain>
    </source>
</reference>
<feature type="domain" description="AAA+ ATPase" evidence="5">
    <location>
        <begin position="97"/>
        <end position="230"/>
    </location>
</feature>
<dbReference type="Gene3D" id="3.40.50.300">
    <property type="entry name" value="P-loop containing nucleotide triphosphate hydrolases"/>
    <property type="match status" value="1"/>
</dbReference>
<evidence type="ECO:0000256" key="2">
    <source>
        <dbReference type="ARBA" id="ARBA00022741"/>
    </source>
</evidence>
<dbReference type="PIRSF" id="PIRSF003073">
    <property type="entry name" value="DNAC_TnpB_IstB"/>
    <property type="match status" value="1"/>
</dbReference>
<sequence>MNTNTLDKLRKLKFFGMYHAFKSCLETGQTAEYTTDELLAHLVEAEWDDRQNRRIERTIMYAKFRYKASVENIHYHADRSIDRNQVMRLADCHFIDRNENLLITGSTGIGKSYIASAIGHQACILGYRVFYASTPKLFAKLKMAKADGSYMKEVAKLERQQLLILDDFGIQPFDAQSRAALMEIIEDRHGKTSLIITSQLPVSKWYEVIGEKTIADAILDRIVHDAHRMELKGESMRRRRPAEPEKSYLENHL</sequence>
<comment type="similarity">
    <text evidence="1">Belongs to the IS21/IS1162 putative ATP-binding protein family.</text>
</comment>
<evidence type="ECO:0000256" key="3">
    <source>
        <dbReference type="ARBA" id="ARBA00022840"/>
    </source>
</evidence>
<keyword evidence="7" id="KW-1185">Reference proteome</keyword>
<dbReference type="GO" id="GO:0006260">
    <property type="term" value="P:DNA replication"/>
    <property type="evidence" value="ECO:0007669"/>
    <property type="project" value="TreeGrafter"/>
</dbReference>
<dbReference type="Pfam" id="PF01695">
    <property type="entry name" value="IstB_IS21"/>
    <property type="match status" value="1"/>
</dbReference>
<evidence type="ECO:0000256" key="4">
    <source>
        <dbReference type="SAM" id="MobiDB-lite"/>
    </source>
</evidence>
<evidence type="ECO:0000313" key="7">
    <source>
        <dbReference type="Proteomes" id="UP000253209"/>
    </source>
</evidence>
<evidence type="ECO:0000259" key="5">
    <source>
        <dbReference type="SMART" id="SM00382"/>
    </source>
</evidence>
<dbReference type="EMBL" id="QGDC01000015">
    <property type="protein sequence ID" value="RCH53582.1"/>
    <property type="molecule type" value="Genomic_DNA"/>
</dbReference>
<dbReference type="PANTHER" id="PTHR30050">
    <property type="entry name" value="CHROMOSOMAL REPLICATION INITIATOR PROTEIN DNAA"/>
    <property type="match status" value="1"/>
</dbReference>
<keyword evidence="2" id="KW-0547">Nucleotide-binding</keyword>
<dbReference type="PANTHER" id="PTHR30050:SF4">
    <property type="entry name" value="ATP-BINDING PROTEIN RV3427C IN INSERTION SEQUENCE-RELATED"/>
    <property type="match status" value="1"/>
</dbReference>
<dbReference type="NCBIfam" id="NF038214">
    <property type="entry name" value="IS21_help_AAA"/>
    <property type="match status" value="1"/>
</dbReference>
<organism evidence="6 7">
    <name type="scientific">Mucilaginibacter hurinus</name>
    <dbReference type="NCBI Taxonomy" id="2201324"/>
    <lineage>
        <taxon>Bacteria</taxon>
        <taxon>Pseudomonadati</taxon>
        <taxon>Bacteroidota</taxon>
        <taxon>Sphingobacteriia</taxon>
        <taxon>Sphingobacteriales</taxon>
        <taxon>Sphingobacteriaceae</taxon>
        <taxon>Mucilaginibacter</taxon>
    </lineage>
</organism>
<dbReference type="SUPFAM" id="SSF52540">
    <property type="entry name" value="P-loop containing nucleoside triphosphate hydrolases"/>
    <property type="match status" value="1"/>
</dbReference>
<dbReference type="InterPro" id="IPR027417">
    <property type="entry name" value="P-loop_NTPase"/>
</dbReference>
<dbReference type="CDD" id="cd00009">
    <property type="entry name" value="AAA"/>
    <property type="match status" value="1"/>
</dbReference>
<dbReference type="InterPro" id="IPR047661">
    <property type="entry name" value="IstB"/>
</dbReference>
<comment type="caution">
    <text evidence="6">The sequence shown here is derived from an EMBL/GenBank/DDBJ whole genome shotgun (WGS) entry which is preliminary data.</text>
</comment>
<dbReference type="Proteomes" id="UP000253209">
    <property type="component" value="Unassembled WGS sequence"/>
</dbReference>
<keyword evidence="3 6" id="KW-0067">ATP-binding</keyword>
<dbReference type="OrthoDB" id="8064373at2"/>
<gene>
    <name evidence="6" type="ORF">DJ568_17025</name>
</gene>
<proteinExistence type="inferred from homology"/>
<dbReference type="SMART" id="SM00382">
    <property type="entry name" value="AAA"/>
    <property type="match status" value="1"/>
</dbReference>
<dbReference type="InterPro" id="IPR028350">
    <property type="entry name" value="DNAC/IstB-like"/>
</dbReference>
<dbReference type="InterPro" id="IPR002611">
    <property type="entry name" value="IstB_ATP-bd"/>
</dbReference>
<name>A0A367GJG5_9SPHI</name>
<evidence type="ECO:0000256" key="1">
    <source>
        <dbReference type="ARBA" id="ARBA00008059"/>
    </source>
</evidence>
<dbReference type="AlphaFoldDB" id="A0A367GJG5"/>
<accession>A0A367GJG5</accession>
<protein>
    <submittedName>
        <fullName evidence="6">ATP-binding protein</fullName>
    </submittedName>
</protein>
<feature type="region of interest" description="Disordered" evidence="4">
    <location>
        <begin position="232"/>
        <end position="253"/>
    </location>
</feature>
<dbReference type="GO" id="GO:0005524">
    <property type="term" value="F:ATP binding"/>
    <property type="evidence" value="ECO:0007669"/>
    <property type="project" value="UniProtKB-KW"/>
</dbReference>
<dbReference type="RefSeq" id="WP_114006505.1">
    <property type="nucleotide sequence ID" value="NZ_QGDC01000015.1"/>
</dbReference>